<dbReference type="GO" id="GO:0017070">
    <property type="term" value="F:U6 snRNA binding"/>
    <property type="evidence" value="ECO:0007669"/>
    <property type="project" value="EnsemblFungi"/>
</dbReference>
<dbReference type="GO" id="GO:0030621">
    <property type="term" value="F:U4 snRNA binding"/>
    <property type="evidence" value="ECO:0007669"/>
    <property type="project" value="EnsemblFungi"/>
</dbReference>
<dbReference type="Pfam" id="PF03943">
    <property type="entry name" value="TAP_C"/>
    <property type="match status" value="1"/>
</dbReference>
<feature type="region of interest" description="Disordered" evidence="8">
    <location>
        <begin position="1"/>
        <end position="21"/>
    </location>
</feature>
<dbReference type="Pfam" id="PF18444">
    <property type="entry name" value="RRM_9"/>
    <property type="match status" value="1"/>
</dbReference>
<dbReference type="InterPro" id="IPR032675">
    <property type="entry name" value="LRR_dom_sf"/>
</dbReference>
<evidence type="ECO:0000259" key="9">
    <source>
        <dbReference type="PROSITE" id="PS50177"/>
    </source>
</evidence>
<dbReference type="InterPro" id="IPR005637">
    <property type="entry name" value="TAP_C_dom"/>
</dbReference>
<dbReference type="Gene3D" id="1.10.8.10">
    <property type="entry name" value="DNA helicase RuvA subunit, C-terminal domain"/>
    <property type="match status" value="1"/>
</dbReference>
<evidence type="ECO:0000313" key="12">
    <source>
        <dbReference type="Proteomes" id="UP000095038"/>
    </source>
</evidence>
<name>A0A1D2V8Y9_9ASCO</name>
<keyword evidence="12" id="KW-1185">Reference proteome</keyword>
<keyword evidence="5" id="KW-0677">Repeat</keyword>
<dbReference type="PROSITE" id="PS51450">
    <property type="entry name" value="LRR"/>
    <property type="match status" value="1"/>
</dbReference>
<sequence>MSYRGRGNQHNNNNSNYASNSNSIGHSQLNLVLVEIRNWNNAPVDNLVSFVSRKVHIYLINAEAVSNNVIHANVRSNRDAEQLMTLDGAKFAGQYLKITILNNHNNNNRINTNNIGNVINNTNAATKNTIQILRDFLKRRYNPNEKLLDLSNMSSDQILVSNDLYTTISTSSKVFPALMKICSEENFSSSPSTNLNNITNNDNNDNNKNNILSIDLSNNNLDNSLAISTLAQTFPDLKNLSLANNNLQSIKSLDSLKHKLNKLTLLVLTNNPIQQNDPNSLYQYDLLKMFPSLLVLNDQKIRDESKLSQLLTFPLLKKNFFFENPTCQSLSSNFISNFLNFWDNNRADLSMLYTSESQFSLSIISIAPHKFIQSNPTNSQSTSLKDLNNKPWGYYLPISRNLSVINSDYIKNSRLAKGNEQILKLFNNLPKSKHDLIANSQKYSIESWNCSNTSIIVVLHGEFDEIDPPIQIAKPSTNTSSHYPKGHRRNNYYNSKESAKTSLSKRSFDRTWLIVPNPQGSIIIASDLLTIRPYSGFDAFQEDHSIVNLSLNSSTNNNTFNANNSANIPQIVIPPEIESKLSPVKKELLIRIIIETKLNLEYAGMLCENCNWDYNTAIESFKSNRSNIPQNAFI</sequence>
<evidence type="ECO:0000259" key="10">
    <source>
        <dbReference type="PROSITE" id="PS51281"/>
    </source>
</evidence>
<dbReference type="InterPro" id="IPR002075">
    <property type="entry name" value="NTF2_dom"/>
</dbReference>
<evidence type="ECO:0000313" key="11">
    <source>
        <dbReference type="EMBL" id="ODV58156.1"/>
    </source>
</evidence>
<evidence type="ECO:0000256" key="6">
    <source>
        <dbReference type="ARBA" id="ARBA00022816"/>
    </source>
</evidence>
<dbReference type="GO" id="GO:0042272">
    <property type="term" value="C:nuclear RNA export factor complex"/>
    <property type="evidence" value="ECO:0007669"/>
    <property type="project" value="EnsemblFungi"/>
</dbReference>
<dbReference type="GO" id="GO:0030623">
    <property type="term" value="F:U5 snRNA binding"/>
    <property type="evidence" value="ECO:0007669"/>
    <property type="project" value="EnsemblFungi"/>
</dbReference>
<dbReference type="InterPro" id="IPR001611">
    <property type="entry name" value="Leu-rich_rpt"/>
</dbReference>
<dbReference type="PROSITE" id="PS51281">
    <property type="entry name" value="TAP_C"/>
    <property type="match status" value="1"/>
</dbReference>
<dbReference type="PROSITE" id="PS50177">
    <property type="entry name" value="NTF2_DOMAIN"/>
    <property type="match status" value="1"/>
</dbReference>
<dbReference type="SUPFAM" id="SSF46934">
    <property type="entry name" value="UBA-like"/>
    <property type="match status" value="1"/>
</dbReference>
<feature type="domain" description="TAP-C" evidence="10">
    <location>
        <begin position="583"/>
        <end position="634"/>
    </location>
</feature>
<dbReference type="SMART" id="SM00804">
    <property type="entry name" value="TAP_C"/>
    <property type="match status" value="1"/>
</dbReference>
<dbReference type="GO" id="GO:0000049">
    <property type="term" value="F:tRNA binding"/>
    <property type="evidence" value="ECO:0007669"/>
    <property type="project" value="EnsemblFungi"/>
</dbReference>
<keyword evidence="3" id="KW-0813">Transport</keyword>
<dbReference type="InterPro" id="IPR030217">
    <property type="entry name" value="NXF_fam"/>
</dbReference>
<dbReference type="GO" id="GO:0016973">
    <property type="term" value="P:poly(A)+ mRNA export from nucleus"/>
    <property type="evidence" value="ECO:0007669"/>
    <property type="project" value="EnsemblFungi"/>
</dbReference>
<dbReference type="InterPro" id="IPR009060">
    <property type="entry name" value="UBA-like_sf"/>
</dbReference>
<dbReference type="FunCoup" id="A0A1D2V8Y9">
    <property type="interactions" value="500"/>
</dbReference>
<dbReference type="SUPFAM" id="SSF52058">
    <property type="entry name" value="L domain-like"/>
    <property type="match status" value="1"/>
</dbReference>
<dbReference type="AlphaFoldDB" id="A0A1D2V8Y9"/>
<evidence type="ECO:0000256" key="3">
    <source>
        <dbReference type="ARBA" id="ARBA00022448"/>
    </source>
</evidence>
<accession>A0A1D2V8Y9</accession>
<dbReference type="GO" id="GO:0000056">
    <property type="term" value="P:ribosomal small subunit export from nucleus"/>
    <property type="evidence" value="ECO:0007669"/>
    <property type="project" value="EnsemblFungi"/>
</dbReference>
<dbReference type="GO" id="GO:0015288">
    <property type="term" value="F:porin activity"/>
    <property type="evidence" value="ECO:0007669"/>
    <property type="project" value="EnsemblFungi"/>
</dbReference>
<dbReference type="Gene3D" id="3.10.450.50">
    <property type="match status" value="1"/>
</dbReference>
<dbReference type="PANTHER" id="PTHR10662:SF22">
    <property type="entry name" value="NUCLEAR RNA EXPORT FACTOR 1"/>
    <property type="match status" value="1"/>
</dbReference>
<dbReference type="GO" id="GO:0005643">
    <property type="term" value="C:nuclear pore"/>
    <property type="evidence" value="ECO:0007669"/>
    <property type="project" value="EnsemblFungi"/>
</dbReference>
<dbReference type="RefSeq" id="XP_020044463.1">
    <property type="nucleotide sequence ID" value="XM_020194124.1"/>
</dbReference>
<feature type="compositionally biased region" description="Low complexity" evidence="8">
    <location>
        <begin position="11"/>
        <end position="21"/>
    </location>
</feature>
<evidence type="ECO:0000256" key="5">
    <source>
        <dbReference type="ARBA" id="ARBA00022737"/>
    </source>
</evidence>
<dbReference type="GO" id="GO:0008033">
    <property type="term" value="P:tRNA processing"/>
    <property type="evidence" value="ECO:0007669"/>
    <property type="project" value="EnsemblFungi"/>
</dbReference>
<dbReference type="GO" id="GO:0030620">
    <property type="term" value="F:U2 snRNA binding"/>
    <property type="evidence" value="ECO:0007669"/>
    <property type="project" value="EnsemblFungi"/>
</dbReference>
<feature type="region of interest" description="Disordered" evidence="8">
    <location>
        <begin position="470"/>
        <end position="498"/>
    </location>
</feature>
<dbReference type="InterPro" id="IPR018222">
    <property type="entry name" value="Nuclear_transport_factor_2_euk"/>
</dbReference>
<evidence type="ECO:0000256" key="4">
    <source>
        <dbReference type="ARBA" id="ARBA00022614"/>
    </source>
</evidence>
<protein>
    <submittedName>
        <fullName evidence="11">NTF2-like protein</fullName>
    </submittedName>
</protein>
<dbReference type="GO" id="GO:0000055">
    <property type="term" value="P:ribosomal large subunit export from nucleus"/>
    <property type="evidence" value="ECO:0007669"/>
    <property type="project" value="EnsemblFungi"/>
</dbReference>
<dbReference type="GeneID" id="30967760"/>
<evidence type="ECO:0000256" key="2">
    <source>
        <dbReference type="ARBA" id="ARBA00009285"/>
    </source>
</evidence>
<dbReference type="InterPro" id="IPR032710">
    <property type="entry name" value="NTF2-like_dom_sf"/>
</dbReference>
<evidence type="ECO:0000256" key="7">
    <source>
        <dbReference type="ARBA" id="ARBA00023242"/>
    </source>
</evidence>
<comment type="subcellular location">
    <subcellularLocation>
        <location evidence="1">Nucleus</location>
    </subcellularLocation>
</comment>
<dbReference type="GO" id="GO:0071528">
    <property type="term" value="P:tRNA re-export from nucleus"/>
    <property type="evidence" value="ECO:0007669"/>
    <property type="project" value="EnsemblFungi"/>
</dbReference>
<dbReference type="EMBL" id="KV454494">
    <property type="protein sequence ID" value="ODV58156.1"/>
    <property type="molecule type" value="Genomic_DNA"/>
</dbReference>
<dbReference type="SUPFAM" id="SSF54427">
    <property type="entry name" value="NTF2-like"/>
    <property type="match status" value="1"/>
</dbReference>
<evidence type="ECO:0000256" key="8">
    <source>
        <dbReference type="SAM" id="MobiDB-lite"/>
    </source>
</evidence>
<reference evidence="12" key="1">
    <citation type="submission" date="2016-05" db="EMBL/GenBank/DDBJ databases">
        <title>Comparative genomics of biotechnologically important yeasts.</title>
        <authorList>
            <consortium name="DOE Joint Genome Institute"/>
            <person name="Riley R."/>
            <person name="Haridas S."/>
            <person name="Wolfe K.H."/>
            <person name="Lopes M.R."/>
            <person name="Hittinger C.T."/>
            <person name="Goker M."/>
            <person name="Salamov A."/>
            <person name="Wisecaver J."/>
            <person name="Long T.M."/>
            <person name="Aerts A.L."/>
            <person name="Barry K."/>
            <person name="Choi C."/>
            <person name="Clum A."/>
            <person name="Coughlan A.Y."/>
            <person name="Deshpande S."/>
            <person name="Douglass A.P."/>
            <person name="Hanson S.J."/>
            <person name="Klenk H.-P."/>
            <person name="Labutti K."/>
            <person name="Lapidus A."/>
            <person name="Lindquist E."/>
            <person name="Lipzen A."/>
            <person name="Meier-Kolthoff J.P."/>
            <person name="Ohm R.A."/>
            <person name="Otillar R.P."/>
            <person name="Pangilinan J."/>
            <person name="Peng Y."/>
            <person name="Rokas A."/>
            <person name="Rosa C.A."/>
            <person name="Scheuner C."/>
            <person name="Sibirny A.A."/>
            <person name="Slot J.C."/>
            <person name="Stielow J.B."/>
            <person name="Sun H."/>
            <person name="Kurtzman C.P."/>
            <person name="Blackwell M."/>
            <person name="Grigoriev I.V."/>
            <person name="Jeffries T.W."/>
        </authorList>
    </citation>
    <scope>NUCLEOTIDE SEQUENCE [LARGE SCALE GENOMIC DNA]</scope>
    <source>
        <strain evidence="12">DSM 1968</strain>
    </source>
</reference>
<keyword evidence="7" id="KW-0539">Nucleus</keyword>
<dbReference type="InterPro" id="IPR040736">
    <property type="entry name" value="Mex67_RRM"/>
</dbReference>
<dbReference type="STRING" id="1344418.A0A1D2V8Y9"/>
<comment type="similarity">
    <text evidence="2">Belongs to the NXF family.</text>
</comment>
<proteinExistence type="inferred from homology"/>
<gene>
    <name evidence="11" type="ORF">ASCRUDRAFT_78071</name>
</gene>
<dbReference type="OrthoDB" id="25872at2759"/>
<dbReference type="Gene3D" id="3.80.10.10">
    <property type="entry name" value="Ribonuclease Inhibitor"/>
    <property type="match status" value="1"/>
</dbReference>
<keyword evidence="6" id="KW-0509">mRNA transport</keyword>
<dbReference type="InParanoid" id="A0A1D2V8Y9"/>
<organism evidence="11 12">
    <name type="scientific">Ascoidea rubescens DSM 1968</name>
    <dbReference type="NCBI Taxonomy" id="1344418"/>
    <lineage>
        <taxon>Eukaryota</taxon>
        <taxon>Fungi</taxon>
        <taxon>Dikarya</taxon>
        <taxon>Ascomycota</taxon>
        <taxon>Saccharomycotina</taxon>
        <taxon>Saccharomycetes</taxon>
        <taxon>Ascoideaceae</taxon>
        <taxon>Ascoidea</taxon>
    </lineage>
</organism>
<dbReference type="GO" id="GO:0005737">
    <property type="term" value="C:cytoplasm"/>
    <property type="evidence" value="ECO:0007669"/>
    <property type="project" value="EnsemblFungi"/>
</dbReference>
<keyword evidence="4" id="KW-0433">Leucine-rich repeat</keyword>
<dbReference type="Pfam" id="PF22602">
    <property type="entry name" value="NXF_NTF2"/>
    <property type="match status" value="1"/>
</dbReference>
<evidence type="ECO:0000256" key="1">
    <source>
        <dbReference type="ARBA" id="ARBA00004123"/>
    </source>
</evidence>
<dbReference type="Proteomes" id="UP000095038">
    <property type="component" value="Unassembled WGS sequence"/>
</dbReference>
<dbReference type="GO" id="GO:0030619">
    <property type="term" value="F:U1 snRNA binding"/>
    <property type="evidence" value="ECO:0007669"/>
    <property type="project" value="EnsemblFungi"/>
</dbReference>
<feature type="domain" description="NTF2" evidence="9">
    <location>
        <begin position="330"/>
        <end position="531"/>
    </location>
</feature>
<dbReference type="PANTHER" id="PTHR10662">
    <property type="entry name" value="NUCLEAR RNA EXPORT FACTOR"/>
    <property type="match status" value="1"/>
</dbReference>